<sequence length="95" mass="10423">MFNTSRLPIQEDEGGVDSDLTTPLETPTVAITTPSITLFQGSSNFRISNTNITAIGGDATIIRFGDGQFTAVQRDLVRQIYTFLSKYSNTIFVDL</sequence>
<dbReference type="EMBL" id="KN818377">
    <property type="protein sequence ID" value="KIL57250.1"/>
    <property type="molecule type" value="Genomic_DNA"/>
</dbReference>
<gene>
    <name evidence="2" type="ORF">M378DRAFT_399061</name>
</gene>
<evidence type="ECO:0000313" key="2">
    <source>
        <dbReference type="EMBL" id="KIL57250.1"/>
    </source>
</evidence>
<keyword evidence="3" id="KW-1185">Reference proteome</keyword>
<name>A0A0C2S3K4_AMAMK</name>
<dbReference type="AlphaFoldDB" id="A0A0C2S3K4"/>
<organism evidence="2 3">
    <name type="scientific">Amanita muscaria (strain Koide BX008)</name>
    <dbReference type="NCBI Taxonomy" id="946122"/>
    <lineage>
        <taxon>Eukaryota</taxon>
        <taxon>Fungi</taxon>
        <taxon>Dikarya</taxon>
        <taxon>Basidiomycota</taxon>
        <taxon>Agaricomycotina</taxon>
        <taxon>Agaricomycetes</taxon>
        <taxon>Agaricomycetidae</taxon>
        <taxon>Agaricales</taxon>
        <taxon>Pluteineae</taxon>
        <taxon>Amanitaceae</taxon>
        <taxon>Amanita</taxon>
    </lineage>
</organism>
<evidence type="ECO:0000256" key="1">
    <source>
        <dbReference type="SAM" id="MobiDB-lite"/>
    </source>
</evidence>
<dbReference type="InParanoid" id="A0A0C2S3K4"/>
<reference evidence="2 3" key="1">
    <citation type="submission" date="2014-04" db="EMBL/GenBank/DDBJ databases">
        <title>Evolutionary Origins and Diversification of the Mycorrhizal Mutualists.</title>
        <authorList>
            <consortium name="DOE Joint Genome Institute"/>
            <consortium name="Mycorrhizal Genomics Consortium"/>
            <person name="Kohler A."/>
            <person name="Kuo A."/>
            <person name="Nagy L.G."/>
            <person name="Floudas D."/>
            <person name="Copeland A."/>
            <person name="Barry K.W."/>
            <person name="Cichocki N."/>
            <person name="Veneault-Fourrey C."/>
            <person name="LaButti K."/>
            <person name="Lindquist E.A."/>
            <person name="Lipzen A."/>
            <person name="Lundell T."/>
            <person name="Morin E."/>
            <person name="Murat C."/>
            <person name="Riley R."/>
            <person name="Ohm R."/>
            <person name="Sun H."/>
            <person name="Tunlid A."/>
            <person name="Henrissat B."/>
            <person name="Grigoriev I.V."/>
            <person name="Hibbett D.S."/>
            <person name="Martin F."/>
        </authorList>
    </citation>
    <scope>NUCLEOTIDE SEQUENCE [LARGE SCALE GENOMIC DNA]</scope>
    <source>
        <strain evidence="2 3">Koide BX008</strain>
    </source>
</reference>
<dbReference type="Proteomes" id="UP000054549">
    <property type="component" value="Unassembled WGS sequence"/>
</dbReference>
<protein>
    <submittedName>
        <fullName evidence="2">Uncharacterized protein</fullName>
    </submittedName>
</protein>
<feature type="region of interest" description="Disordered" evidence="1">
    <location>
        <begin position="1"/>
        <end position="23"/>
    </location>
</feature>
<proteinExistence type="predicted"/>
<dbReference type="HOGENOM" id="CLU_2372310_0_0_1"/>
<evidence type="ECO:0000313" key="3">
    <source>
        <dbReference type="Proteomes" id="UP000054549"/>
    </source>
</evidence>
<accession>A0A0C2S3K4</accession>